<comment type="caution">
    <text evidence="2">The sequence shown here is derived from an EMBL/GenBank/DDBJ whole genome shotgun (WGS) entry which is preliminary data.</text>
</comment>
<dbReference type="InterPro" id="IPR037479">
    <property type="entry name" value="Tauto_MSAD"/>
</dbReference>
<organism evidence="2 3">
    <name type="scientific">Actinoallomurus bryophytorum</name>
    <dbReference type="NCBI Taxonomy" id="1490222"/>
    <lineage>
        <taxon>Bacteria</taxon>
        <taxon>Bacillati</taxon>
        <taxon>Actinomycetota</taxon>
        <taxon>Actinomycetes</taxon>
        <taxon>Streptosporangiales</taxon>
        <taxon>Thermomonosporaceae</taxon>
        <taxon>Actinoallomurus</taxon>
    </lineage>
</organism>
<dbReference type="Pfam" id="PF14552">
    <property type="entry name" value="Tautomerase_2"/>
    <property type="match status" value="1"/>
</dbReference>
<dbReference type="InterPro" id="IPR014347">
    <property type="entry name" value="Tautomerase/MIF_sf"/>
</dbReference>
<dbReference type="PANTHER" id="PTHR38460:SF1">
    <property type="entry name" value="TAUTOMERASE YOLI-RELATED"/>
    <property type="match status" value="1"/>
</dbReference>
<feature type="region of interest" description="Disordered" evidence="1">
    <location>
        <begin position="148"/>
        <end position="178"/>
    </location>
</feature>
<dbReference type="PANTHER" id="PTHR38460">
    <property type="entry name" value="TAUTOMERASE YOLI-RELATED"/>
    <property type="match status" value="1"/>
</dbReference>
<dbReference type="EMBL" id="VFOZ01000001">
    <property type="protein sequence ID" value="TQL99799.1"/>
    <property type="molecule type" value="Genomic_DNA"/>
</dbReference>
<dbReference type="SUPFAM" id="SSF55331">
    <property type="entry name" value="Tautomerase/MIF"/>
    <property type="match status" value="1"/>
</dbReference>
<sequence>MAPRRMQYRSFFLLSLDHGHVDPTWPRPGSAGVLSSRPPPNILTPATGCGQMVLDHRTWHVTTLIEVFAQVFGTSPRRPDPRHAARHFVMMRDGAMSGAHLDGVDASVPRFATVEKSRLCRSTSAIPKEQVYRRSKWVTGPCVRSCQRGKENTRRASRPRRRANASSPGSVPDHAGDQLLFPITRGTTLTRERPSVMPLARIDLIEGKSVEYRQTIGDVVYDKMIECLGVPEDRFQVITEHKAENFSYDRDYLGIYRSENCVFIQLVFLDVASPEQKATFYKAVVDDLHEKLQMRREDVFFNLMTVTPSDWSMGNGIATYFNGVPTDRLDPTSVQ</sequence>
<dbReference type="Proteomes" id="UP000316096">
    <property type="component" value="Unassembled WGS sequence"/>
</dbReference>
<keyword evidence="3" id="KW-1185">Reference proteome</keyword>
<reference evidence="2 3" key="1">
    <citation type="submission" date="2019-06" db="EMBL/GenBank/DDBJ databases">
        <title>Sequencing the genomes of 1000 actinobacteria strains.</title>
        <authorList>
            <person name="Klenk H.-P."/>
        </authorList>
    </citation>
    <scope>NUCLEOTIDE SEQUENCE [LARGE SCALE GENOMIC DNA]</scope>
    <source>
        <strain evidence="2 3">DSM 102200</strain>
    </source>
</reference>
<dbReference type="AlphaFoldDB" id="A0A543CRS4"/>
<name>A0A543CRS4_9ACTN</name>
<gene>
    <name evidence="2" type="ORF">FB559_5500</name>
</gene>
<protein>
    <submittedName>
        <fullName evidence="2">Tautomerase-like protein</fullName>
    </submittedName>
</protein>
<evidence type="ECO:0000313" key="2">
    <source>
        <dbReference type="EMBL" id="TQL99799.1"/>
    </source>
</evidence>
<dbReference type="Gene3D" id="3.30.429.10">
    <property type="entry name" value="Macrophage Migration Inhibitory Factor"/>
    <property type="match status" value="1"/>
</dbReference>
<evidence type="ECO:0000256" key="1">
    <source>
        <dbReference type="SAM" id="MobiDB-lite"/>
    </source>
</evidence>
<evidence type="ECO:0000313" key="3">
    <source>
        <dbReference type="Proteomes" id="UP000316096"/>
    </source>
</evidence>
<accession>A0A543CRS4</accession>
<proteinExistence type="predicted"/>